<feature type="signal peptide" evidence="6">
    <location>
        <begin position="1"/>
        <end position="25"/>
    </location>
</feature>
<comment type="subcellular location">
    <subcellularLocation>
        <location evidence="1">Cell membrane</location>
    </subcellularLocation>
</comment>
<dbReference type="GO" id="GO:0005886">
    <property type="term" value="C:plasma membrane"/>
    <property type="evidence" value="ECO:0007669"/>
    <property type="project" value="UniProtKB-SubCell"/>
</dbReference>
<protein>
    <submittedName>
        <fullName evidence="8">Growth arrest-specific protein 1</fullName>
    </submittedName>
</protein>
<feature type="chain" id="PRO_5042093951" evidence="6">
    <location>
        <begin position="26"/>
        <end position="310"/>
    </location>
</feature>
<evidence type="ECO:0000256" key="2">
    <source>
        <dbReference type="ARBA" id="ARBA00022475"/>
    </source>
</evidence>
<gene>
    <name evidence="8" type="ORF">KUF71_017873</name>
</gene>
<dbReference type="PANTHER" id="PTHR16840">
    <property type="entry name" value="GROWTH ARREST-SPECIFIC PROTEIN 1"/>
    <property type="match status" value="1"/>
</dbReference>
<feature type="domain" description="GDNF/GAS1" evidence="7">
    <location>
        <begin position="171"/>
        <end position="245"/>
    </location>
</feature>
<evidence type="ECO:0000256" key="5">
    <source>
        <dbReference type="ARBA" id="ARBA00023180"/>
    </source>
</evidence>
<dbReference type="InterPro" id="IPR039596">
    <property type="entry name" value="GAS1"/>
</dbReference>
<organism evidence="8 9">
    <name type="scientific">Frankliniella fusca</name>
    <dbReference type="NCBI Taxonomy" id="407009"/>
    <lineage>
        <taxon>Eukaryota</taxon>
        <taxon>Metazoa</taxon>
        <taxon>Ecdysozoa</taxon>
        <taxon>Arthropoda</taxon>
        <taxon>Hexapoda</taxon>
        <taxon>Insecta</taxon>
        <taxon>Pterygota</taxon>
        <taxon>Neoptera</taxon>
        <taxon>Paraneoptera</taxon>
        <taxon>Thysanoptera</taxon>
        <taxon>Terebrantia</taxon>
        <taxon>Thripoidea</taxon>
        <taxon>Thripidae</taxon>
        <taxon>Frankliniella</taxon>
    </lineage>
</organism>
<dbReference type="PANTHER" id="PTHR16840:SF3">
    <property type="entry name" value="GROWTH ARREST-SPECIFIC PROTEIN 1"/>
    <property type="match status" value="1"/>
</dbReference>
<evidence type="ECO:0000259" key="7">
    <source>
        <dbReference type="Pfam" id="PF02351"/>
    </source>
</evidence>
<dbReference type="AlphaFoldDB" id="A0AAE1IVP3"/>
<dbReference type="Pfam" id="PF02351">
    <property type="entry name" value="GDNF"/>
    <property type="match status" value="1"/>
</dbReference>
<keyword evidence="4" id="KW-0472">Membrane</keyword>
<dbReference type="Proteomes" id="UP001219518">
    <property type="component" value="Unassembled WGS sequence"/>
</dbReference>
<reference evidence="8" key="2">
    <citation type="journal article" date="2023" name="BMC Genomics">
        <title>Pest status, molecular evolution, and epigenetic factors derived from the genome assembly of Frankliniella fusca, a thysanopteran phytovirus vector.</title>
        <authorList>
            <person name="Catto M.A."/>
            <person name="Labadie P.E."/>
            <person name="Jacobson A.L."/>
            <person name="Kennedy G.G."/>
            <person name="Srinivasan R."/>
            <person name="Hunt B.G."/>
        </authorList>
    </citation>
    <scope>NUCLEOTIDE SEQUENCE</scope>
    <source>
        <strain evidence="8">PL_HMW_Pooled</strain>
    </source>
</reference>
<proteinExistence type="predicted"/>
<evidence type="ECO:0000313" key="8">
    <source>
        <dbReference type="EMBL" id="KAK3933285.1"/>
    </source>
</evidence>
<keyword evidence="5" id="KW-0325">Glycoprotein</keyword>
<reference evidence="8" key="1">
    <citation type="submission" date="2021-07" db="EMBL/GenBank/DDBJ databases">
        <authorList>
            <person name="Catto M.A."/>
            <person name="Jacobson A."/>
            <person name="Kennedy G."/>
            <person name="Labadie P."/>
            <person name="Hunt B.G."/>
            <person name="Srinivasan R."/>
        </authorList>
    </citation>
    <scope>NUCLEOTIDE SEQUENCE</scope>
    <source>
        <strain evidence="8">PL_HMW_Pooled</strain>
        <tissue evidence="8">Head</tissue>
    </source>
</reference>
<keyword evidence="3 6" id="KW-0732">Signal</keyword>
<evidence type="ECO:0000256" key="1">
    <source>
        <dbReference type="ARBA" id="ARBA00004236"/>
    </source>
</evidence>
<dbReference type="EMBL" id="JAHWGI010001444">
    <property type="protein sequence ID" value="KAK3933285.1"/>
    <property type="molecule type" value="Genomic_DNA"/>
</dbReference>
<sequence>MSLRGGSLAVVVVATVLLVAPRAASAPDMLPPEIAAPPPPPLGLGRLGLPLEATLAVPEAGGGGGGDGVGDAGAGRRPSCEEARLKCAYRTGCGRALQMYIVGCSALHHGPPGHCPEACQQALIALTSTDEGKDLMTCQCADELCEETKQRVEVCRPAVVRATRNESVVSCRVAQWICGADALCSTALEYYHSFCRSMFRGRKCTRRCKNSISILRRQEKAAKLDSCWCDGREDYDCPAIRSNMARLCYHQEPPHSFGPPDPLPGDVETNELLPKQQSKGGARGARVTPGLLLLPLVLAAALVAAGTPSS</sequence>
<name>A0AAE1IVP3_9NEOP</name>
<keyword evidence="2" id="KW-1003">Cell membrane</keyword>
<evidence type="ECO:0000256" key="3">
    <source>
        <dbReference type="ARBA" id="ARBA00022729"/>
    </source>
</evidence>
<comment type="caution">
    <text evidence="8">The sequence shown here is derived from an EMBL/GenBank/DDBJ whole genome shotgun (WGS) entry which is preliminary data.</text>
</comment>
<evidence type="ECO:0000256" key="6">
    <source>
        <dbReference type="SAM" id="SignalP"/>
    </source>
</evidence>
<accession>A0AAE1IVP3</accession>
<evidence type="ECO:0000256" key="4">
    <source>
        <dbReference type="ARBA" id="ARBA00023136"/>
    </source>
</evidence>
<dbReference type="InterPro" id="IPR016017">
    <property type="entry name" value="GDNF/GAS1"/>
</dbReference>
<evidence type="ECO:0000313" key="9">
    <source>
        <dbReference type="Proteomes" id="UP001219518"/>
    </source>
</evidence>
<keyword evidence="9" id="KW-1185">Reference proteome</keyword>
<dbReference type="GO" id="GO:0051726">
    <property type="term" value="P:regulation of cell cycle"/>
    <property type="evidence" value="ECO:0007669"/>
    <property type="project" value="InterPro"/>
</dbReference>